<dbReference type="Gene3D" id="3.30.70.100">
    <property type="match status" value="1"/>
</dbReference>
<evidence type="ECO:0000313" key="2">
    <source>
        <dbReference type="EMBL" id="SFT69985.1"/>
    </source>
</evidence>
<accession>A0A1I7A504</accession>
<evidence type="ECO:0000259" key="1">
    <source>
        <dbReference type="PROSITE" id="PS51725"/>
    </source>
</evidence>
<dbReference type="SUPFAM" id="SSF54909">
    <property type="entry name" value="Dimeric alpha+beta barrel"/>
    <property type="match status" value="1"/>
</dbReference>
<dbReference type="STRING" id="477690.SAMN05216474_1896"/>
<name>A0A1I7A504_9FLAO</name>
<organism evidence="2 3">
    <name type="scientific">Lishizhenia tianjinensis</name>
    <dbReference type="NCBI Taxonomy" id="477690"/>
    <lineage>
        <taxon>Bacteria</taxon>
        <taxon>Pseudomonadati</taxon>
        <taxon>Bacteroidota</taxon>
        <taxon>Flavobacteriia</taxon>
        <taxon>Flavobacteriales</taxon>
        <taxon>Crocinitomicaceae</taxon>
        <taxon>Lishizhenia</taxon>
    </lineage>
</organism>
<sequence>MLRIVKLTFQEDKLEDFLTFFDTINTRVAGFEGCNGMKLLQDIHQPHVVFTYSDWDDEAALNNYRYSELFKGVWSTIKPWFGAKAEAWSVDTYFNGFPQP</sequence>
<keyword evidence="3" id="KW-1185">Reference proteome</keyword>
<dbReference type="Pfam" id="PF03992">
    <property type="entry name" value="ABM"/>
    <property type="match status" value="1"/>
</dbReference>
<reference evidence="2 3" key="1">
    <citation type="submission" date="2016-10" db="EMBL/GenBank/DDBJ databases">
        <authorList>
            <person name="de Groot N.N."/>
        </authorList>
    </citation>
    <scope>NUCLEOTIDE SEQUENCE [LARGE SCALE GENOMIC DNA]</scope>
    <source>
        <strain evidence="2 3">CGMCC 1.7005</strain>
    </source>
</reference>
<dbReference type="OrthoDB" id="1120859at2"/>
<dbReference type="InterPro" id="IPR007138">
    <property type="entry name" value="ABM_dom"/>
</dbReference>
<evidence type="ECO:0000313" key="3">
    <source>
        <dbReference type="Proteomes" id="UP000236454"/>
    </source>
</evidence>
<dbReference type="Proteomes" id="UP000236454">
    <property type="component" value="Unassembled WGS sequence"/>
</dbReference>
<feature type="domain" description="ABM" evidence="1">
    <location>
        <begin position="1"/>
        <end position="97"/>
    </location>
</feature>
<dbReference type="InterPro" id="IPR011008">
    <property type="entry name" value="Dimeric_a/b-barrel"/>
</dbReference>
<proteinExistence type="predicted"/>
<dbReference type="PROSITE" id="PS51725">
    <property type="entry name" value="ABM"/>
    <property type="match status" value="1"/>
</dbReference>
<dbReference type="AlphaFoldDB" id="A0A1I7A504"/>
<gene>
    <name evidence="2" type="ORF">SAMN05216474_1896</name>
</gene>
<protein>
    <recommendedName>
        <fullName evidence="1">ABM domain-containing protein</fullName>
    </recommendedName>
</protein>
<dbReference type="RefSeq" id="WP_090248756.1">
    <property type="nucleotide sequence ID" value="NZ_FPAS01000002.1"/>
</dbReference>
<dbReference type="EMBL" id="FPAS01000002">
    <property type="protein sequence ID" value="SFT69985.1"/>
    <property type="molecule type" value="Genomic_DNA"/>
</dbReference>